<proteinExistence type="predicted"/>
<dbReference type="InterPro" id="IPR050471">
    <property type="entry name" value="AB_hydrolase"/>
</dbReference>
<dbReference type="PANTHER" id="PTHR43433">
    <property type="entry name" value="HYDROLASE, ALPHA/BETA FOLD FAMILY PROTEIN"/>
    <property type="match status" value="1"/>
</dbReference>
<dbReference type="EMBL" id="CP078145">
    <property type="protein sequence ID" value="QXN91594.1"/>
    <property type="molecule type" value="Genomic_DNA"/>
</dbReference>
<dbReference type="GO" id="GO:0016787">
    <property type="term" value="F:hydrolase activity"/>
    <property type="evidence" value="ECO:0007669"/>
    <property type="project" value="UniProtKB-KW"/>
</dbReference>
<gene>
    <name evidence="2" type="ORF">KV110_40975</name>
</gene>
<keyword evidence="3" id="KW-1185">Reference proteome</keyword>
<evidence type="ECO:0000313" key="2">
    <source>
        <dbReference type="EMBL" id="QXN91594.1"/>
    </source>
</evidence>
<organism evidence="2 3">
    <name type="scientific">Nocardia iowensis</name>
    <dbReference type="NCBI Taxonomy" id="204891"/>
    <lineage>
        <taxon>Bacteria</taxon>
        <taxon>Bacillati</taxon>
        <taxon>Actinomycetota</taxon>
        <taxon>Actinomycetes</taxon>
        <taxon>Mycobacteriales</taxon>
        <taxon>Nocardiaceae</taxon>
        <taxon>Nocardia</taxon>
    </lineage>
</organism>
<dbReference type="InterPro" id="IPR000073">
    <property type="entry name" value="AB_hydrolase_1"/>
</dbReference>
<accession>A0ABX8RRS5</accession>
<evidence type="ECO:0000259" key="1">
    <source>
        <dbReference type="Pfam" id="PF12697"/>
    </source>
</evidence>
<keyword evidence="2" id="KW-0378">Hydrolase</keyword>
<sequence length="260" mass="27231">MTDFVTSADGTRIAFDRFGDGAPVVLVSGMFCSRPMTHDLATRLAERFTVINYDRRGRGESGDTAPYAVQREIEDLAALIDELGGKAAVYGHSSGAGLALRAAAAGVPITKLVLHEPPYGDDSDESKRSAGELAEQVTAAVEQNRPAEAVRIFLTAAGAPPEAAQASSQDPGMQAVAPTMPYDLAIMGDSDTGGVIPLDLVRAVDVPVLVLLGDASPEFFRNTATRLTELLPEARLTVLEGQDHGAPAEFVAPPVASFLA</sequence>
<reference evidence="2 3" key="1">
    <citation type="submission" date="2021-07" db="EMBL/GenBank/DDBJ databases">
        <title>Whole Genome Sequence of Nocardia Iowensis.</title>
        <authorList>
            <person name="Lamm A."/>
            <person name="Collins-Fairclough A.M."/>
            <person name="Bunk B."/>
            <person name="Sproer C."/>
        </authorList>
    </citation>
    <scope>NUCLEOTIDE SEQUENCE [LARGE SCALE GENOMIC DNA]</scope>
    <source>
        <strain evidence="2 3">NRRL 5646</strain>
    </source>
</reference>
<evidence type="ECO:0000313" key="3">
    <source>
        <dbReference type="Proteomes" id="UP000694257"/>
    </source>
</evidence>
<name>A0ABX8RRS5_NOCIO</name>
<dbReference type="RefSeq" id="WP_218472446.1">
    <property type="nucleotide sequence ID" value="NZ_BAABJN010000014.1"/>
</dbReference>
<dbReference type="Pfam" id="PF12697">
    <property type="entry name" value="Abhydrolase_6"/>
    <property type="match status" value="1"/>
</dbReference>
<dbReference type="PANTHER" id="PTHR43433:SF10">
    <property type="entry name" value="AB HYDROLASE-1 DOMAIN-CONTAINING PROTEIN"/>
    <property type="match status" value="1"/>
</dbReference>
<feature type="domain" description="AB hydrolase-1" evidence="1">
    <location>
        <begin position="24"/>
        <end position="248"/>
    </location>
</feature>
<dbReference type="Proteomes" id="UP000694257">
    <property type="component" value="Chromosome"/>
</dbReference>
<protein>
    <submittedName>
        <fullName evidence="2">Alpha/beta hydrolase</fullName>
    </submittedName>
</protein>